<gene>
    <name evidence="1" type="ORF">CCAM_LOCUS17559</name>
</gene>
<proteinExistence type="predicted"/>
<organism evidence="1 2">
    <name type="scientific">Cuscuta campestris</name>
    <dbReference type="NCBI Taxonomy" id="132261"/>
    <lineage>
        <taxon>Eukaryota</taxon>
        <taxon>Viridiplantae</taxon>
        <taxon>Streptophyta</taxon>
        <taxon>Embryophyta</taxon>
        <taxon>Tracheophyta</taxon>
        <taxon>Spermatophyta</taxon>
        <taxon>Magnoliopsida</taxon>
        <taxon>eudicotyledons</taxon>
        <taxon>Gunneridae</taxon>
        <taxon>Pentapetalae</taxon>
        <taxon>asterids</taxon>
        <taxon>lamiids</taxon>
        <taxon>Solanales</taxon>
        <taxon>Convolvulaceae</taxon>
        <taxon>Cuscuteae</taxon>
        <taxon>Cuscuta</taxon>
        <taxon>Cuscuta subgen. Grammica</taxon>
        <taxon>Cuscuta sect. Cleistogrammica</taxon>
    </lineage>
</organism>
<name>A0A484LH68_9ASTE</name>
<accession>A0A484LH68</accession>
<dbReference type="EMBL" id="OOIL02001452">
    <property type="protein sequence ID" value="VFQ75783.1"/>
    <property type="molecule type" value="Genomic_DNA"/>
</dbReference>
<evidence type="ECO:0000313" key="1">
    <source>
        <dbReference type="EMBL" id="VFQ75783.1"/>
    </source>
</evidence>
<dbReference type="AlphaFoldDB" id="A0A484LH68"/>
<dbReference type="OrthoDB" id="411372at2759"/>
<sequence>MSRSHLPIFITLARNHLPTCLYLIGPHVRRHLQVLPFARKRFFKKKPREILYESICLMPLKLTERVLPWLVGSLNEDEAQNLLHNMQLAGAFPSVPFLK</sequence>
<protein>
    <submittedName>
        <fullName evidence="1">Uncharacterized protein</fullName>
    </submittedName>
</protein>
<evidence type="ECO:0000313" key="2">
    <source>
        <dbReference type="Proteomes" id="UP000595140"/>
    </source>
</evidence>
<reference evidence="1 2" key="1">
    <citation type="submission" date="2018-04" db="EMBL/GenBank/DDBJ databases">
        <authorList>
            <person name="Vogel A."/>
        </authorList>
    </citation>
    <scope>NUCLEOTIDE SEQUENCE [LARGE SCALE GENOMIC DNA]</scope>
</reference>
<keyword evidence="2" id="KW-1185">Reference proteome</keyword>
<dbReference type="Proteomes" id="UP000595140">
    <property type="component" value="Unassembled WGS sequence"/>
</dbReference>